<dbReference type="GO" id="GO:0000028">
    <property type="term" value="P:ribosomal small subunit assembly"/>
    <property type="evidence" value="ECO:0007669"/>
    <property type="project" value="TreeGrafter"/>
</dbReference>
<accession>A0A3B0UHL4</accession>
<dbReference type="AlphaFoldDB" id="A0A3B0UHL4"/>
<gene>
    <name evidence="4" type="ORF">MNBD_BACTEROID06-1240</name>
</gene>
<organism evidence="4">
    <name type="scientific">hydrothermal vent metagenome</name>
    <dbReference type="NCBI Taxonomy" id="652676"/>
    <lineage>
        <taxon>unclassified sequences</taxon>
        <taxon>metagenomes</taxon>
        <taxon>ecological metagenomes</taxon>
    </lineage>
</organism>
<dbReference type="InterPro" id="IPR003728">
    <property type="entry name" value="Ribosome_maturation_RimP"/>
</dbReference>
<sequence length="155" mass="17442">MDLKQHISELAQGFLPENSYYLVEVIIKGSEAKQKVLVLIDGDDGVNIEVCASISRQIGHNLEENETIDKAYTLEVSSPGVDHPLLLTRQYSGRIGKRLKITLKSGEEVLGKLLEVFGEHIKVLKETKRGKKTETEEIELTFNDIEKSFVLISFK</sequence>
<keyword evidence="2" id="KW-0690">Ribosome biogenesis</keyword>
<evidence type="ECO:0000256" key="1">
    <source>
        <dbReference type="ARBA" id="ARBA00022490"/>
    </source>
</evidence>
<dbReference type="GO" id="GO:0005829">
    <property type="term" value="C:cytosol"/>
    <property type="evidence" value="ECO:0007669"/>
    <property type="project" value="TreeGrafter"/>
</dbReference>
<evidence type="ECO:0000256" key="2">
    <source>
        <dbReference type="ARBA" id="ARBA00022517"/>
    </source>
</evidence>
<protein>
    <submittedName>
        <fullName evidence="4">Bacterial ribosome SSU maturation protein RimP</fullName>
    </submittedName>
</protein>
<feature type="domain" description="Ribosome maturation factor RimP N-terminal" evidence="3">
    <location>
        <begin position="12"/>
        <end position="82"/>
    </location>
</feature>
<dbReference type="GO" id="GO:0006412">
    <property type="term" value="P:translation"/>
    <property type="evidence" value="ECO:0007669"/>
    <property type="project" value="TreeGrafter"/>
</dbReference>
<dbReference type="SUPFAM" id="SSF75420">
    <property type="entry name" value="YhbC-like, N-terminal domain"/>
    <property type="match status" value="1"/>
</dbReference>
<dbReference type="InterPro" id="IPR028989">
    <property type="entry name" value="RimP_N"/>
</dbReference>
<dbReference type="EMBL" id="UOES01000312">
    <property type="protein sequence ID" value="VAW27843.1"/>
    <property type="molecule type" value="Genomic_DNA"/>
</dbReference>
<evidence type="ECO:0000259" key="3">
    <source>
        <dbReference type="Pfam" id="PF02576"/>
    </source>
</evidence>
<dbReference type="InterPro" id="IPR035956">
    <property type="entry name" value="RimP_N_sf"/>
</dbReference>
<dbReference type="Gene3D" id="3.30.300.70">
    <property type="entry name" value="RimP-like superfamily, N-terminal"/>
    <property type="match status" value="1"/>
</dbReference>
<evidence type="ECO:0000313" key="4">
    <source>
        <dbReference type="EMBL" id="VAW27843.1"/>
    </source>
</evidence>
<dbReference type="HAMAP" id="MF_01077">
    <property type="entry name" value="RimP"/>
    <property type="match status" value="1"/>
</dbReference>
<keyword evidence="1" id="KW-0963">Cytoplasm</keyword>
<name>A0A3B0UHL4_9ZZZZ</name>
<reference evidence="4" key="1">
    <citation type="submission" date="2018-06" db="EMBL/GenBank/DDBJ databases">
        <authorList>
            <person name="Zhirakovskaya E."/>
        </authorList>
    </citation>
    <scope>NUCLEOTIDE SEQUENCE</scope>
</reference>
<proteinExistence type="inferred from homology"/>
<dbReference type="PANTHER" id="PTHR33867:SF1">
    <property type="entry name" value="RIBOSOME MATURATION FACTOR RIMP"/>
    <property type="match status" value="1"/>
</dbReference>
<dbReference type="Pfam" id="PF02576">
    <property type="entry name" value="RimP_N"/>
    <property type="match status" value="1"/>
</dbReference>
<dbReference type="PANTHER" id="PTHR33867">
    <property type="entry name" value="RIBOSOME MATURATION FACTOR RIMP"/>
    <property type="match status" value="1"/>
</dbReference>